<evidence type="ECO:0000313" key="1">
    <source>
        <dbReference type="EMBL" id="RIA94598.1"/>
    </source>
</evidence>
<protein>
    <submittedName>
        <fullName evidence="1">Uncharacterized protein</fullName>
    </submittedName>
</protein>
<comment type="caution">
    <text evidence="1">The sequence shown here is derived from an EMBL/GenBank/DDBJ whole genome shotgun (WGS) entry which is preliminary data.</text>
</comment>
<dbReference type="AlphaFoldDB" id="A0A397T8N5"/>
<reference evidence="1 2" key="1">
    <citation type="submission" date="2018-06" db="EMBL/GenBank/DDBJ databases">
        <title>Comparative genomics reveals the genomic features of Rhizophagus irregularis, R. cerebriforme, R. diaphanum and Gigaspora rosea, and their symbiotic lifestyle signature.</title>
        <authorList>
            <person name="Morin E."/>
            <person name="San Clemente H."/>
            <person name="Chen E.C.H."/>
            <person name="De La Providencia I."/>
            <person name="Hainaut M."/>
            <person name="Kuo A."/>
            <person name="Kohler A."/>
            <person name="Murat C."/>
            <person name="Tang N."/>
            <person name="Roy S."/>
            <person name="Loubradou J."/>
            <person name="Henrissat B."/>
            <person name="Grigoriev I.V."/>
            <person name="Corradi N."/>
            <person name="Roux C."/>
            <person name="Martin F.M."/>
        </authorList>
    </citation>
    <scope>NUCLEOTIDE SEQUENCE [LARGE SCALE GENOMIC DNA]</scope>
    <source>
        <strain evidence="1 2">DAOM 227022</strain>
    </source>
</reference>
<dbReference type="EMBL" id="QKYT01000077">
    <property type="protein sequence ID" value="RIA94598.1"/>
    <property type="molecule type" value="Genomic_DNA"/>
</dbReference>
<dbReference type="Proteomes" id="UP000265703">
    <property type="component" value="Unassembled WGS sequence"/>
</dbReference>
<evidence type="ECO:0000313" key="2">
    <source>
        <dbReference type="Proteomes" id="UP000265703"/>
    </source>
</evidence>
<name>A0A397T8N5_9GLOM</name>
<sequence length="146" mass="16958">MGGGSSNDSSPVLQVLRSKMRRENVLRALQYEMERKNETFSNSSFSFLVDSSSVRALGIRKWYLDFTSDMKVSLQNFHLMFAPGLGKLKRKFRNIQLWEFRIGNIRSENENGNKCSNRTFFFFVDSALEMKTEIFSSENENENISL</sequence>
<accession>A0A397T8N5</accession>
<gene>
    <name evidence="1" type="ORF">C1645_817760</name>
</gene>
<organism evidence="1 2">
    <name type="scientific">Glomus cerebriforme</name>
    <dbReference type="NCBI Taxonomy" id="658196"/>
    <lineage>
        <taxon>Eukaryota</taxon>
        <taxon>Fungi</taxon>
        <taxon>Fungi incertae sedis</taxon>
        <taxon>Mucoromycota</taxon>
        <taxon>Glomeromycotina</taxon>
        <taxon>Glomeromycetes</taxon>
        <taxon>Glomerales</taxon>
        <taxon>Glomeraceae</taxon>
        <taxon>Glomus</taxon>
    </lineage>
</organism>
<proteinExistence type="predicted"/>
<keyword evidence="2" id="KW-1185">Reference proteome</keyword>